<dbReference type="Pfam" id="PF14433">
    <property type="entry name" value="SUKH-3"/>
    <property type="match status" value="1"/>
</dbReference>
<dbReference type="EMBL" id="CP109135">
    <property type="protein sequence ID" value="WSD17289.1"/>
    <property type="molecule type" value="Genomic_DNA"/>
</dbReference>
<dbReference type="Proteomes" id="UP001340816">
    <property type="component" value="Chromosome"/>
</dbReference>
<sequence>MSDELPPGWSSLTYCVLRAAAWYPDRSVPTGEWEKALHEHGGFEMHDAARRFLAEFGGLEFRLKGPGRTMARSPFRIDPLLAKWDFEIIDLQSEEVGTCLYPIGDADRGNFYLTMAADGAVHHGMDYVCLLADNGDKALEELIEGRK</sequence>
<keyword evidence="2" id="KW-1185">Reference proteome</keyword>
<reference evidence="1 2" key="1">
    <citation type="submission" date="2022-10" db="EMBL/GenBank/DDBJ databases">
        <title>The complete genomes of actinobacterial strains from the NBC collection.</title>
        <authorList>
            <person name="Joergensen T.S."/>
            <person name="Alvarez Arevalo M."/>
            <person name="Sterndorff E.B."/>
            <person name="Faurdal D."/>
            <person name="Vuksanovic O."/>
            <person name="Mourched A.-S."/>
            <person name="Charusanti P."/>
            <person name="Shaw S."/>
            <person name="Blin K."/>
            <person name="Weber T."/>
        </authorList>
    </citation>
    <scope>NUCLEOTIDE SEQUENCE [LARGE SCALE GENOMIC DNA]</scope>
    <source>
        <strain evidence="1 2">NBC 01752</strain>
    </source>
</reference>
<name>A0ABZ1HGV9_STRPH</name>
<dbReference type="RefSeq" id="WP_326760500.1">
    <property type="nucleotide sequence ID" value="NZ_CP109135.1"/>
</dbReference>
<accession>A0ABZ1HGV9</accession>
<proteinExistence type="predicted"/>
<organism evidence="1 2">
    <name type="scientific">Streptomyces phaeochromogenes</name>
    <dbReference type="NCBI Taxonomy" id="1923"/>
    <lineage>
        <taxon>Bacteria</taxon>
        <taxon>Bacillati</taxon>
        <taxon>Actinomycetota</taxon>
        <taxon>Actinomycetes</taxon>
        <taxon>Kitasatosporales</taxon>
        <taxon>Streptomycetaceae</taxon>
        <taxon>Streptomyces</taxon>
        <taxon>Streptomyces phaeochromogenes group</taxon>
    </lineage>
</organism>
<protein>
    <submittedName>
        <fullName evidence="1">SUKH-3 domain-containing protein</fullName>
    </submittedName>
</protein>
<evidence type="ECO:0000313" key="2">
    <source>
        <dbReference type="Proteomes" id="UP001340816"/>
    </source>
</evidence>
<evidence type="ECO:0000313" key="1">
    <source>
        <dbReference type="EMBL" id="WSD17289.1"/>
    </source>
</evidence>
<dbReference type="InterPro" id="IPR025850">
    <property type="entry name" value="SUKH-3"/>
</dbReference>
<gene>
    <name evidence="1" type="ORF">OHB35_30895</name>
</gene>